<dbReference type="PANTHER" id="PTHR14826:SF14">
    <property type="entry name" value="ANGIOMOTIN_C DOMAIN-CONTAINING PROTEIN"/>
    <property type="match status" value="1"/>
</dbReference>
<accession>A0AAN9TQ86</accession>
<feature type="domain" description="Angiomotin C-terminal" evidence="8">
    <location>
        <begin position="383"/>
        <end position="572"/>
    </location>
</feature>
<feature type="compositionally biased region" description="Basic and acidic residues" evidence="7">
    <location>
        <begin position="849"/>
        <end position="861"/>
    </location>
</feature>
<feature type="region of interest" description="Disordered" evidence="7">
    <location>
        <begin position="653"/>
        <end position="675"/>
    </location>
</feature>
<evidence type="ECO:0000313" key="10">
    <source>
        <dbReference type="Proteomes" id="UP001367676"/>
    </source>
</evidence>
<gene>
    <name evidence="9" type="ORF">V9T40_009328</name>
</gene>
<feature type="compositionally biased region" description="Basic and acidic residues" evidence="7">
    <location>
        <begin position="805"/>
        <end position="826"/>
    </location>
</feature>
<comment type="subcellular location">
    <subcellularLocation>
        <location evidence="1">Cell junction</location>
    </subcellularLocation>
</comment>
<evidence type="ECO:0000256" key="1">
    <source>
        <dbReference type="ARBA" id="ARBA00004282"/>
    </source>
</evidence>
<feature type="region of interest" description="Disordered" evidence="7">
    <location>
        <begin position="84"/>
        <end position="113"/>
    </location>
</feature>
<name>A0AAN9TQ86_9HEMI</name>
<keyword evidence="3" id="KW-0597">Phosphoprotein</keyword>
<comment type="similarity">
    <text evidence="2">Belongs to the angiomotin family.</text>
</comment>
<proteinExistence type="inferred from homology"/>
<feature type="region of interest" description="Disordered" evidence="7">
    <location>
        <begin position="785"/>
        <end position="879"/>
    </location>
</feature>
<keyword evidence="10" id="KW-1185">Reference proteome</keyword>
<evidence type="ECO:0000256" key="3">
    <source>
        <dbReference type="ARBA" id="ARBA00022553"/>
    </source>
</evidence>
<dbReference type="PRINTS" id="PR01807">
    <property type="entry name" value="ANGIOMOTIN"/>
</dbReference>
<evidence type="ECO:0000256" key="6">
    <source>
        <dbReference type="SAM" id="Coils"/>
    </source>
</evidence>
<protein>
    <recommendedName>
        <fullName evidence="8">Angiomotin C-terminal domain-containing protein</fullName>
    </recommendedName>
</protein>
<feature type="coiled-coil region" evidence="6">
    <location>
        <begin position="269"/>
        <end position="296"/>
    </location>
</feature>
<evidence type="ECO:0000256" key="4">
    <source>
        <dbReference type="ARBA" id="ARBA00022949"/>
    </source>
</evidence>
<feature type="coiled-coil region" evidence="6">
    <location>
        <begin position="320"/>
        <end position="416"/>
    </location>
</feature>
<dbReference type="Pfam" id="PF12240">
    <property type="entry name" value="Angiomotin_C"/>
    <property type="match status" value="1"/>
</dbReference>
<dbReference type="InterPro" id="IPR051747">
    <property type="entry name" value="Angiomotin-like"/>
</dbReference>
<evidence type="ECO:0000256" key="7">
    <source>
        <dbReference type="SAM" id="MobiDB-lite"/>
    </source>
</evidence>
<feature type="region of interest" description="Disordered" evidence="7">
    <location>
        <begin position="422"/>
        <end position="444"/>
    </location>
</feature>
<dbReference type="GO" id="GO:0030036">
    <property type="term" value="P:actin cytoskeleton organization"/>
    <property type="evidence" value="ECO:0007669"/>
    <property type="project" value="TreeGrafter"/>
</dbReference>
<dbReference type="PANTHER" id="PTHR14826">
    <property type="entry name" value="ANGIOMOTIN"/>
    <property type="match status" value="1"/>
</dbReference>
<reference evidence="9 10" key="1">
    <citation type="submission" date="2024-03" db="EMBL/GenBank/DDBJ databases">
        <title>Adaptation during the transition from Ophiocordyceps entomopathogen to insect associate is accompanied by gene loss and intensified selection.</title>
        <authorList>
            <person name="Ward C.M."/>
            <person name="Onetto C.A."/>
            <person name="Borneman A.R."/>
        </authorList>
    </citation>
    <scope>NUCLEOTIDE SEQUENCE [LARGE SCALE GENOMIC DNA]</scope>
    <source>
        <strain evidence="9">AWRI1</strain>
        <tissue evidence="9">Single Adult Female</tissue>
    </source>
</reference>
<evidence type="ECO:0000313" key="9">
    <source>
        <dbReference type="EMBL" id="KAK7601887.1"/>
    </source>
</evidence>
<evidence type="ECO:0000256" key="5">
    <source>
        <dbReference type="ARBA" id="ARBA00023054"/>
    </source>
</evidence>
<keyword evidence="4" id="KW-0965">Cell junction</keyword>
<feature type="region of interest" description="Disordered" evidence="7">
    <location>
        <begin position="161"/>
        <end position="187"/>
    </location>
</feature>
<dbReference type="Proteomes" id="UP001367676">
    <property type="component" value="Unassembled WGS sequence"/>
</dbReference>
<feature type="compositionally biased region" description="Low complexity" evidence="7">
    <location>
        <begin position="695"/>
        <end position="713"/>
    </location>
</feature>
<evidence type="ECO:0000256" key="2">
    <source>
        <dbReference type="ARBA" id="ARBA00010300"/>
    </source>
</evidence>
<comment type="caution">
    <text evidence="9">The sequence shown here is derived from an EMBL/GenBank/DDBJ whole genome shotgun (WGS) entry which is preliminary data.</text>
</comment>
<feature type="region of interest" description="Disordered" evidence="7">
    <location>
        <begin position="695"/>
        <end position="718"/>
    </location>
</feature>
<dbReference type="GO" id="GO:0031410">
    <property type="term" value="C:cytoplasmic vesicle"/>
    <property type="evidence" value="ECO:0007669"/>
    <property type="project" value="TreeGrafter"/>
</dbReference>
<keyword evidence="5 6" id="KW-0175">Coiled coil</keyword>
<dbReference type="InterPro" id="IPR009114">
    <property type="entry name" value="Angiomotin"/>
</dbReference>
<feature type="compositionally biased region" description="Polar residues" evidence="7">
    <location>
        <begin position="162"/>
        <end position="187"/>
    </location>
</feature>
<sequence length="1042" mass="115580">MPTSNAIIAATKTNVLFDDAMYPVNNSLSGSETDICSSNENLSQEDRFVIRNTLRQEPQGQENNRNSTDSSYNTLIIHGVTDEHRLSSGNAPSNYHIKQTSSASPNTGSRETRRSYELGVREITNIPDDYLNQSQVLKHLAKEVEVPYNNDYRNGKLVEGASASQSSDWSTEENGALNQSFRSKSQPDLTKFHKTRIENPSRYTLGNTSTRRDQRCIQMMENLMQENNELKLELEACYQKVAKSQKLEQEVTKVHRAHEDLVESCERRERLERTARAKLQAEIRRLREQVDVASKQLIASRVSHNGSLDASELAKRDALIAQLVAQNKELLATKDRQEIELSAQRVTLEEQRTHIDILDTALTNAQANVVRLEEECRKKQMHVDRVAHLQRALSSLQLASDRREQTERKLRLQLENELRMERAKNSKNSLSQNNSTDNSGESLPELKRQLREKDEKIMHLEGEVAKWEQRYLEESELRQAAIDAASIPKDAKIAALEKTSQESEKIIAEARSDKLRQMDEVYAAQKKVTDLESRMKELESRLAERDAMIRVLQKKHTFDKEVTSSSYPSMSISHHTPHSSINMADLNAEDLGFGSNTSYGGSITSSIQRSNKYSSSNQNFDEKSLDDQLKELDSQLLSKRGLCCFPGFSHPGAMSRKGKASQPLLAGMTGGSGGSSNGAKLPLFEAGTLLHGLISQSSGSGSSSVTATGSSAGNRPDDMMLLEKQGLCSQAQRQELVRGGSLPPSSLPKPKKHRKSSVTAKLGEYGRLSDSEMSGVTAVAATSKLSSGLRSRAESLSPAPPPKLLLRDSSPKKLGEYSRLTDERKTPTPTGTPPPGEKSRDSGIPQPRRFGEYRKMPENEKLQLPADMVGDGYGRSARESPRRYVQGGYDYGGGVIKVCDSPVLGGMGGSSGSISKARESPGRSMFIKWGGEYNKLKIADNERKLSTSLTEGLIKTRGSPMRSFIPSPSSRRGEYTCFTPSSMSASPQVEHKIGPNVESKLRIFSPGGMPGRRGSLQRECNKKEVTEGVRSLPTPNKYRIHF</sequence>
<organism evidence="9 10">
    <name type="scientific">Parthenolecanium corni</name>
    <dbReference type="NCBI Taxonomy" id="536013"/>
    <lineage>
        <taxon>Eukaryota</taxon>
        <taxon>Metazoa</taxon>
        <taxon>Ecdysozoa</taxon>
        <taxon>Arthropoda</taxon>
        <taxon>Hexapoda</taxon>
        <taxon>Insecta</taxon>
        <taxon>Pterygota</taxon>
        <taxon>Neoptera</taxon>
        <taxon>Paraneoptera</taxon>
        <taxon>Hemiptera</taxon>
        <taxon>Sternorrhyncha</taxon>
        <taxon>Coccoidea</taxon>
        <taxon>Coccidae</taxon>
        <taxon>Parthenolecanium</taxon>
    </lineage>
</organism>
<dbReference type="GO" id="GO:0030334">
    <property type="term" value="P:regulation of cell migration"/>
    <property type="evidence" value="ECO:0007669"/>
    <property type="project" value="TreeGrafter"/>
</dbReference>
<feature type="region of interest" description="Disordered" evidence="7">
    <location>
        <begin position="1006"/>
        <end position="1037"/>
    </location>
</feature>
<feature type="region of interest" description="Disordered" evidence="7">
    <location>
        <begin position="731"/>
        <end position="764"/>
    </location>
</feature>
<dbReference type="EMBL" id="JBBCAQ010000010">
    <property type="protein sequence ID" value="KAK7601887.1"/>
    <property type="molecule type" value="Genomic_DNA"/>
</dbReference>
<dbReference type="GO" id="GO:0005923">
    <property type="term" value="C:bicellular tight junction"/>
    <property type="evidence" value="ECO:0007669"/>
    <property type="project" value="TreeGrafter"/>
</dbReference>
<dbReference type="AlphaFoldDB" id="A0AAN9TQ86"/>
<dbReference type="GO" id="GO:0005886">
    <property type="term" value="C:plasma membrane"/>
    <property type="evidence" value="ECO:0007669"/>
    <property type="project" value="TreeGrafter"/>
</dbReference>
<dbReference type="InterPro" id="IPR024646">
    <property type="entry name" value="Angiomotin_C"/>
</dbReference>
<feature type="compositionally biased region" description="Low complexity" evidence="7">
    <location>
        <begin position="426"/>
        <end position="435"/>
    </location>
</feature>
<feature type="compositionally biased region" description="Polar residues" evidence="7">
    <location>
        <begin position="87"/>
        <end position="109"/>
    </location>
</feature>
<evidence type="ECO:0000259" key="8">
    <source>
        <dbReference type="Pfam" id="PF12240"/>
    </source>
</evidence>